<gene>
    <name evidence="2" type="ORF">MES5069_450027</name>
</gene>
<sequence length="227" mass="24553">MRSAARLTLLAATSSFAELPFQIQVALATSSIMPPITGIPSTKEHIGGIGNALPRGEILGVHSTFSVSEYSLFSTSSYLPICVVTLAANLGSYVSFQPTLNAAVWEQMTDSFALVRTAGFCHQHPDRRRLDRPELNPFDPESHDDAEVKRCVRAASCCSQLAAESRAGPDCVTRLGQSSLINTHTVAARDGCTNIPLAAAGPRRRDPSLIWHSSQLGFRFASWIRRG</sequence>
<feature type="signal peptide" evidence="1">
    <location>
        <begin position="1"/>
        <end position="17"/>
    </location>
</feature>
<proteinExistence type="predicted"/>
<keyword evidence="1" id="KW-0732">Signal</keyword>
<feature type="chain" id="PRO_5045547190" evidence="1">
    <location>
        <begin position="18"/>
        <end position="227"/>
    </location>
</feature>
<protein>
    <submittedName>
        <fullName evidence="2">Uncharacterized protein</fullName>
    </submittedName>
</protein>
<reference evidence="2 3" key="1">
    <citation type="submission" date="2022-03" db="EMBL/GenBank/DDBJ databases">
        <authorList>
            <person name="Brunel B."/>
        </authorList>
    </citation>
    <scope>NUCLEOTIDE SEQUENCE [LARGE SCALE GENOMIC DNA]</scope>
    <source>
        <strain evidence="2">STM5069sample</strain>
    </source>
</reference>
<evidence type="ECO:0000313" key="3">
    <source>
        <dbReference type="Proteomes" id="UP001153050"/>
    </source>
</evidence>
<evidence type="ECO:0000313" key="2">
    <source>
        <dbReference type="EMBL" id="CAH2405039.1"/>
    </source>
</evidence>
<keyword evidence="3" id="KW-1185">Reference proteome</keyword>
<comment type="caution">
    <text evidence="2">The sequence shown here is derived from an EMBL/GenBank/DDBJ whole genome shotgun (WGS) entry which is preliminary data.</text>
</comment>
<dbReference type="EMBL" id="CAKXZT010000141">
    <property type="protein sequence ID" value="CAH2405039.1"/>
    <property type="molecule type" value="Genomic_DNA"/>
</dbReference>
<organism evidence="2 3">
    <name type="scientific">Mesorhizobium escarrei</name>
    <dbReference type="NCBI Taxonomy" id="666018"/>
    <lineage>
        <taxon>Bacteria</taxon>
        <taxon>Pseudomonadati</taxon>
        <taxon>Pseudomonadota</taxon>
        <taxon>Alphaproteobacteria</taxon>
        <taxon>Hyphomicrobiales</taxon>
        <taxon>Phyllobacteriaceae</taxon>
        <taxon>Mesorhizobium</taxon>
    </lineage>
</organism>
<dbReference type="Proteomes" id="UP001153050">
    <property type="component" value="Unassembled WGS sequence"/>
</dbReference>
<accession>A0ABM9E8F9</accession>
<name>A0ABM9E8F9_9HYPH</name>
<evidence type="ECO:0000256" key="1">
    <source>
        <dbReference type="SAM" id="SignalP"/>
    </source>
</evidence>